<dbReference type="InterPro" id="IPR011055">
    <property type="entry name" value="Dup_hybrid_motif"/>
</dbReference>
<keyword evidence="3" id="KW-0862">Zinc</keyword>
<evidence type="ECO:0000256" key="5">
    <source>
        <dbReference type="ARBA" id="ARBA00024361"/>
    </source>
</evidence>
<name>A0ABW4N4L7_9CAUL</name>
<keyword evidence="1" id="KW-0479">Metal-binding</keyword>
<organism evidence="7 8">
    <name type="scientific">Phenylobacterium terrae</name>
    <dbReference type="NCBI Taxonomy" id="2665495"/>
    <lineage>
        <taxon>Bacteria</taxon>
        <taxon>Pseudomonadati</taxon>
        <taxon>Pseudomonadota</taxon>
        <taxon>Alphaproteobacteria</taxon>
        <taxon>Caulobacterales</taxon>
        <taxon>Caulobacteraceae</taxon>
        <taxon>Phenylobacterium</taxon>
    </lineage>
</organism>
<keyword evidence="8" id="KW-1185">Reference proteome</keyword>
<evidence type="ECO:0000313" key="7">
    <source>
        <dbReference type="EMBL" id="MFD1785001.1"/>
    </source>
</evidence>
<keyword evidence="7" id="KW-0378">Hydrolase</keyword>
<dbReference type="InterPro" id="IPR008663">
    <property type="entry name" value="LECT2"/>
</dbReference>
<reference evidence="8" key="1">
    <citation type="journal article" date="2019" name="Int. J. Syst. Evol. Microbiol.">
        <title>The Global Catalogue of Microorganisms (GCM) 10K type strain sequencing project: providing services to taxonomists for standard genome sequencing and annotation.</title>
        <authorList>
            <consortium name="The Broad Institute Genomics Platform"/>
            <consortium name="The Broad Institute Genome Sequencing Center for Infectious Disease"/>
            <person name="Wu L."/>
            <person name="Ma J."/>
        </authorList>
    </citation>
    <scope>NUCLEOTIDE SEQUENCE [LARGE SCALE GENOMIC DNA]</scope>
    <source>
        <strain evidence="8">DFY28</strain>
    </source>
</reference>
<dbReference type="SUPFAM" id="SSF51261">
    <property type="entry name" value="Duplicated hybrid motif"/>
    <property type="match status" value="1"/>
</dbReference>
<gene>
    <name evidence="7" type="ORF">ACFSC0_16480</name>
</gene>
<comment type="caution">
    <text evidence="7">The sequence shown here is derived from an EMBL/GenBank/DDBJ whole genome shotgun (WGS) entry which is preliminary data.</text>
</comment>
<dbReference type="GO" id="GO:0016787">
    <property type="term" value="F:hydrolase activity"/>
    <property type="evidence" value="ECO:0007669"/>
    <property type="project" value="UniProtKB-KW"/>
</dbReference>
<keyword evidence="4" id="KW-1015">Disulfide bond</keyword>
<protein>
    <submittedName>
        <fullName evidence="7">M23 family metallopeptidase</fullName>
        <ecNumber evidence="7">3.4.-.-</ecNumber>
    </submittedName>
</protein>
<evidence type="ECO:0000256" key="1">
    <source>
        <dbReference type="ARBA" id="ARBA00022723"/>
    </source>
</evidence>
<dbReference type="PANTHER" id="PTHR11329">
    <property type="entry name" value="LEUKOCYTE CELL-DERIVED CHEMOTAXIN 2"/>
    <property type="match status" value="1"/>
</dbReference>
<proteinExistence type="inferred from homology"/>
<evidence type="ECO:0000313" key="8">
    <source>
        <dbReference type="Proteomes" id="UP001597237"/>
    </source>
</evidence>
<comment type="similarity">
    <text evidence="5">Belongs to the LECT2/MIM-1 family.</text>
</comment>
<dbReference type="Proteomes" id="UP001597237">
    <property type="component" value="Unassembled WGS sequence"/>
</dbReference>
<dbReference type="EC" id="3.4.-.-" evidence="7"/>
<dbReference type="RefSeq" id="WP_377281960.1">
    <property type="nucleotide sequence ID" value="NZ_JBHRSI010000005.1"/>
</dbReference>
<evidence type="ECO:0000259" key="6">
    <source>
        <dbReference type="Pfam" id="PF01551"/>
    </source>
</evidence>
<sequence>MDQTRAHAPTHNHWKRLAVFALLAIWCVAFFAVAAQASGYVGANLTSRQTSAEALTAERLGQLFPRVEEPVYETVWVGKDVDGDGAADFANPTGLAPREHDHFGSGAFGASRDGGRRRHAGVDYVAEAGQTVVAPISGYVSHIGYCYGDSVRYRYVEITNPALGYEARVFYIDPDVKVGDAVRVGKPIGKVRTLQDRYAGITDHVHLEIAAPGQGRIDATRVIAERTVRADLRG</sequence>
<evidence type="ECO:0000256" key="4">
    <source>
        <dbReference type="ARBA" id="ARBA00023157"/>
    </source>
</evidence>
<dbReference type="Gene3D" id="2.70.70.10">
    <property type="entry name" value="Glucose Permease (Domain IIA)"/>
    <property type="match status" value="1"/>
</dbReference>
<dbReference type="InterPro" id="IPR016047">
    <property type="entry name" value="M23ase_b-sheet_dom"/>
</dbReference>
<evidence type="ECO:0000256" key="2">
    <source>
        <dbReference type="ARBA" id="ARBA00022729"/>
    </source>
</evidence>
<dbReference type="CDD" id="cd12797">
    <property type="entry name" value="M23_peptidase"/>
    <property type="match status" value="1"/>
</dbReference>
<dbReference type="Pfam" id="PF01551">
    <property type="entry name" value="Peptidase_M23"/>
    <property type="match status" value="1"/>
</dbReference>
<feature type="domain" description="M23ase beta-sheet core" evidence="6">
    <location>
        <begin position="118"/>
        <end position="211"/>
    </location>
</feature>
<dbReference type="PANTHER" id="PTHR11329:SF0">
    <property type="entry name" value="LEUKOCYTE CELL-DERIVED CHEMOTAXIN-2"/>
    <property type="match status" value="1"/>
</dbReference>
<keyword evidence="2" id="KW-0732">Signal</keyword>
<dbReference type="EMBL" id="JBHUEY010000006">
    <property type="protein sequence ID" value="MFD1785001.1"/>
    <property type="molecule type" value="Genomic_DNA"/>
</dbReference>
<evidence type="ECO:0000256" key="3">
    <source>
        <dbReference type="ARBA" id="ARBA00022833"/>
    </source>
</evidence>
<accession>A0ABW4N4L7</accession>